<dbReference type="Gene3D" id="6.20.420.10">
    <property type="match status" value="1"/>
</dbReference>
<dbReference type="InterPro" id="IPR018304">
    <property type="entry name" value="Rtt102"/>
</dbReference>
<feature type="compositionally biased region" description="Polar residues" evidence="1">
    <location>
        <begin position="142"/>
        <end position="163"/>
    </location>
</feature>
<reference evidence="3" key="2">
    <citation type="submission" date="2012-08" db="EMBL/GenBank/DDBJ databases">
        <title>Genome sequence of Kazachstania naganishii.</title>
        <authorList>
            <person name="Gordon J.L."/>
            <person name="Armisen D."/>
            <person name="Proux-Wera E."/>
            <person name="OhEigeartaigh S.S."/>
            <person name="Byrne K.P."/>
            <person name="Wolfe K.H."/>
        </authorList>
    </citation>
    <scope>NUCLEOTIDE SEQUENCE [LARGE SCALE GENOMIC DNA]</scope>
    <source>
        <strain evidence="3">ATCC MYA-139 / BCRC 22969 / CBS 8797 / CCRC 22969 / KCTC 17520 / NBRC 10181 / NCYC 3082</strain>
    </source>
</reference>
<organism evidence="2 3">
    <name type="scientific">Huiozyma naganishii (strain ATCC MYA-139 / BCRC 22969 / CBS 8797 / KCTC 17520 / NBRC 10181 / NCYC 3082 / Yp74L-3)</name>
    <name type="common">Yeast</name>
    <name type="synonym">Kazachstania naganishii</name>
    <dbReference type="NCBI Taxonomy" id="1071383"/>
    <lineage>
        <taxon>Eukaryota</taxon>
        <taxon>Fungi</taxon>
        <taxon>Dikarya</taxon>
        <taxon>Ascomycota</taxon>
        <taxon>Saccharomycotina</taxon>
        <taxon>Saccharomycetes</taxon>
        <taxon>Saccharomycetales</taxon>
        <taxon>Saccharomycetaceae</taxon>
        <taxon>Huiozyma</taxon>
    </lineage>
</organism>
<dbReference type="GeneID" id="34528159"/>
<dbReference type="Pfam" id="PF09510">
    <property type="entry name" value="Rtt102p"/>
    <property type="match status" value="1"/>
</dbReference>
<dbReference type="Proteomes" id="UP000006310">
    <property type="component" value="Chromosome 11"/>
</dbReference>
<proteinExistence type="predicted"/>
<accession>J7S331</accession>
<keyword evidence="3" id="KW-1185">Reference proteome</keyword>
<dbReference type="AlphaFoldDB" id="J7S331"/>
<dbReference type="HOGENOM" id="CLU_1199980_0_0_1"/>
<dbReference type="eggNOG" id="ENOG502SEGN">
    <property type="taxonomic scope" value="Eukaryota"/>
</dbReference>
<dbReference type="STRING" id="1071383.J7S331"/>
<dbReference type="GO" id="GO:0016586">
    <property type="term" value="C:RSC-type complex"/>
    <property type="evidence" value="ECO:0007669"/>
    <property type="project" value="InterPro"/>
</dbReference>
<name>J7S331_HUIN7</name>
<sequence length="231" mass="24684">MDSLIKKANQGGRFGSSEHIQHWQYVWHTPTRDEEAAGRTSELDAGATAAKGNNQSQGDSLDQPESFPFKFKTWKRADECEWDTVEDTLVPLDLDNFDITKVVQDQSAVKGGHEKETQSMDGLTEDDIRGAVGGSESIPGLSGSSAPNTEVKAVSTTAETPNVDTPKGYSSEESPGESPEKFAAVATATTTPGLESNADEEMDTLTPASTLAGETKRTPALSNQTTTPMKT</sequence>
<feature type="compositionally biased region" description="Polar residues" evidence="1">
    <location>
        <begin position="220"/>
        <end position="231"/>
    </location>
</feature>
<feature type="compositionally biased region" description="Polar residues" evidence="1">
    <location>
        <begin position="51"/>
        <end position="60"/>
    </location>
</feature>
<evidence type="ECO:0000313" key="2">
    <source>
        <dbReference type="EMBL" id="CCK72392.1"/>
    </source>
</evidence>
<evidence type="ECO:0000256" key="1">
    <source>
        <dbReference type="SAM" id="MobiDB-lite"/>
    </source>
</evidence>
<dbReference type="GO" id="GO:0016514">
    <property type="term" value="C:SWI/SNF complex"/>
    <property type="evidence" value="ECO:0007669"/>
    <property type="project" value="InterPro"/>
</dbReference>
<feature type="region of interest" description="Disordered" evidence="1">
    <location>
        <begin position="133"/>
        <end position="231"/>
    </location>
</feature>
<dbReference type="OrthoDB" id="4063132at2759"/>
<feature type="region of interest" description="Disordered" evidence="1">
    <location>
        <begin position="31"/>
        <end position="66"/>
    </location>
</feature>
<protein>
    <submittedName>
        <fullName evidence="2">Uncharacterized protein</fullName>
    </submittedName>
</protein>
<dbReference type="GO" id="GO:0006338">
    <property type="term" value="P:chromatin remodeling"/>
    <property type="evidence" value="ECO:0007669"/>
    <property type="project" value="InterPro"/>
</dbReference>
<evidence type="ECO:0000313" key="3">
    <source>
        <dbReference type="Proteomes" id="UP000006310"/>
    </source>
</evidence>
<gene>
    <name evidence="2" type="primary">KNAG0K00240</name>
    <name evidence="2" type="ordered locus">KNAG_0K00240</name>
</gene>
<dbReference type="OMA" id="LMTSHTK"/>
<dbReference type="RefSeq" id="XP_022466637.1">
    <property type="nucleotide sequence ID" value="XM_022610330.1"/>
</dbReference>
<dbReference type="KEGG" id="kng:KNAG_0K00240"/>
<reference evidence="2 3" key="1">
    <citation type="journal article" date="2011" name="Proc. Natl. Acad. Sci. U.S.A.">
        <title>Evolutionary erosion of yeast sex chromosomes by mating-type switching accidents.</title>
        <authorList>
            <person name="Gordon J.L."/>
            <person name="Armisen D."/>
            <person name="Proux-Wera E."/>
            <person name="Oheigeartaigh S.S."/>
            <person name="Byrne K.P."/>
            <person name="Wolfe K.H."/>
        </authorList>
    </citation>
    <scope>NUCLEOTIDE SEQUENCE [LARGE SCALE GENOMIC DNA]</scope>
    <source>
        <strain evidence="3">ATCC MYA-139 / BCRC 22969 / CBS 8797 / CCRC 22969 / KCTC 17520 / NBRC 10181 / NCYC 3082</strain>
    </source>
</reference>
<dbReference type="EMBL" id="HE978324">
    <property type="protein sequence ID" value="CCK72392.1"/>
    <property type="molecule type" value="Genomic_DNA"/>
</dbReference>